<dbReference type="EC" id="4.2.1.17" evidence="2"/>
<dbReference type="RefSeq" id="WP_221291712.1">
    <property type="nucleotide sequence ID" value="NZ_JACHIB010000022.1"/>
</dbReference>
<dbReference type="SUPFAM" id="SSF52096">
    <property type="entry name" value="ClpP/crotonase"/>
    <property type="match status" value="1"/>
</dbReference>
<evidence type="ECO:0000313" key="3">
    <source>
        <dbReference type="Proteomes" id="UP000541136"/>
    </source>
</evidence>
<dbReference type="InterPro" id="IPR029045">
    <property type="entry name" value="ClpP/crotonase-like_dom_sf"/>
</dbReference>
<keyword evidence="2" id="KW-0456">Lyase</keyword>
<dbReference type="GO" id="GO:0006635">
    <property type="term" value="P:fatty acid beta-oxidation"/>
    <property type="evidence" value="ECO:0007669"/>
    <property type="project" value="TreeGrafter"/>
</dbReference>
<protein>
    <submittedName>
        <fullName evidence="2">3-hydroxyacyl-CoA dehydrogenase/enoyl-CoA hydratase/3-hydroxybutyryl-CoA epimerase</fullName>
        <ecNumber evidence="2">1.1.1.35</ecNumber>
        <ecNumber evidence="2">4.2.1.17</ecNumber>
        <ecNumber evidence="2">5.1.2.3</ecNumber>
    </submittedName>
</protein>
<dbReference type="PROSITE" id="PS00166">
    <property type="entry name" value="ENOYL_COA_HYDRATASE"/>
    <property type="match status" value="1"/>
</dbReference>
<comment type="caution">
    <text evidence="2">The sequence shown here is derived from an EMBL/GenBank/DDBJ whole genome shotgun (WGS) entry which is preliminary data.</text>
</comment>
<dbReference type="CDD" id="cd06558">
    <property type="entry name" value="crotonase-like"/>
    <property type="match status" value="1"/>
</dbReference>
<organism evidence="2 3">
    <name type="scientific">Castellaniella defragrans</name>
    <name type="common">Alcaligenes defragrans</name>
    <dbReference type="NCBI Taxonomy" id="75697"/>
    <lineage>
        <taxon>Bacteria</taxon>
        <taxon>Pseudomonadati</taxon>
        <taxon>Pseudomonadota</taxon>
        <taxon>Betaproteobacteria</taxon>
        <taxon>Burkholderiales</taxon>
        <taxon>Alcaligenaceae</taxon>
        <taxon>Castellaniella</taxon>
    </lineage>
</organism>
<proteinExistence type="inferred from homology"/>
<evidence type="ECO:0000256" key="1">
    <source>
        <dbReference type="RuleBase" id="RU003707"/>
    </source>
</evidence>
<dbReference type="GO" id="GO:0004300">
    <property type="term" value="F:enoyl-CoA hydratase activity"/>
    <property type="evidence" value="ECO:0007669"/>
    <property type="project" value="UniProtKB-EC"/>
</dbReference>
<dbReference type="Proteomes" id="UP000541136">
    <property type="component" value="Unassembled WGS sequence"/>
</dbReference>
<dbReference type="InterPro" id="IPR050136">
    <property type="entry name" value="FA_oxidation_alpha_subunit"/>
</dbReference>
<sequence length="482" mass="51241">MTDQNIKTALGEDGVLLARIDMPGRSMNVFSLEMMDSLERLLDRVESDERIVAVVLASGKDSFLVGADLSMIRMFTERARTDTHDQLVDLCGRLGRLFRRLERSAKPFVAAVDGLALGGGLELCLASHARVLSDRKRVALGLPEIKLGLLPGAGGTQRLPRLIGVRRGLDMLLRGEPVRADAALACGLADEIVPADQLIDRARAKALSMDGGKPRHLTGAFYDTDDEEIRPGDAGAHERIARALALDDALLERYPAYRAIMDCVIQGWAMPIDLALDNEMDVFVRLIQDPVAGNMVRALFLDRQRSLKSLDIPLEVPPEAGGVPVGTCGPDEAGLAAGCAAGVWAAPRGPYGQAVEILWDGDPQARVAALIAARSLRPDAVLVTPGRDLVLAALARAAQAAQARGLPPEYGVALRAQEAAEAGRVTDEALLDSAAVVAGIMPAWTGGPFAFLQRVGRAECERRAEAAGLSAGDRPRAAADCP</sequence>
<dbReference type="GO" id="GO:0008692">
    <property type="term" value="F:3-hydroxybutyryl-CoA epimerase activity"/>
    <property type="evidence" value="ECO:0007669"/>
    <property type="project" value="UniProtKB-EC"/>
</dbReference>
<dbReference type="Pfam" id="PF00378">
    <property type="entry name" value="ECH_1"/>
    <property type="match status" value="1"/>
</dbReference>
<dbReference type="PANTHER" id="PTHR43612">
    <property type="entry name" value="TRIFUNCTIONAL ENZYME SUBUNIT ALPHA"/>
    <property type="match status" value="1"/>
</dbReference>
<gene>
    <name evidence="2" type="ORF">HNR28_003336</name>
</gene>
<name>A0A7W9WQ89_CASDE</name>
<keyword evidence="2" id="KW-0560">Oxidoreductase</keyword>
<dbReference type="InterPro" id="IPR018376">
    <property type="entry name" value="Enoyl-CoA_hyd/isom_CS"/>
</dbReference>
<evidence type="ECO:0000313" key="2">
    <source>
        <dbReference type="EMBL" id="MBB6085279.1"/>
    </source>
</evidence>
<comment type="similarity">
    <text evidence="1">Belongs to the enoyl-CoA hydratase/isomerase family.</text>
</comment>
<dbReference type="GO" id="GO:0016509">
    <property type="term" value="F:long-chain (3S)-3-hydroxyacyl-CoA dehydrogenase (NAD+) activity"/>
    <property type="evidence" value="ECO:0007669"/>
    <property type="project" value="TreeGrafter"/>
</dbReference>
<dbReference type="EMBL" id="JACHIB010000022">
    <property type="protein sequence ID" value="MBB6085279.1"/>
    <property type="molecule type" value="Genomic_DNA"/>
</dbReference>
<dbReference type="Gene3D" id="3.90.226.10">
    <property type="entry name" value="2-enoyl-CoA Hydratase, Chain A, domain 1"/>
    <property type="match status" value="1"/>
</dbReference>
<dbReference type="InterPro" id="IPR001753">
    <property type="entry name" value="Enoyl-CoA_hydra/iso"/>
</dbReference>
<dbReference type="EC" id="5.1.2.3" evidence="2"/>
<keyword evidence="2" id="KW-0413">Isomerase</keyword>
<dbReference type="EC" id="1.1.1.35" evidence="2"/>
<reference evidence="2 3" key="1">
    <citation type="submission" date="2020-08" db="EMBL/GenBank/DDBJ databases">
        <title>Genomic Encyclopedia of Type Strains, Phase IV (KMG-IV): sequencing the most valuable type-strain genomes for metagenomic binning, comparative biology and taxonomic classification.</title>
        <authorList>
            <person name="Goeker M."/>
        </authorList>
    </citation>
    <scope>NUCLEOTIDE SEQUENCE [LARGE SCALE GENOMIC DNA]</scope>
    <source>
        <strain evidence="2 3">DSM 12141</strain>
    </source>
</reference>
<dbReference type="AlphaFoldDB" id="A0A7W9WQ89"/>
<accession>A0A7W9WQ89</accession>
<dbReference type="PANTHER" id="PTHR43612:SF3">
    <property type="entry name" value="TRIFUNCTIONAL ENZYME SUBUNIT ALPHA, MITOCHONDRIAL"/>
    <property type="match status" value="1"/>
</dbReference>